<dbReference type="InterPro" id="IPR036354">
    <property type="entry name" value="Prot_inh_pot1_sf"/>
</dbReference>
<organism evidence="5">
    <name type="scientific">Lotharella oceanica</name>
    <dbReference type="NCBI Taxonomy" id="641309"/>
    <lineage>
        <taxon>Eukaryota</taxon>
        <taxon>Sar</taxon>
        <taxon>Rhizaria</taxon>
        <taxon>Cercozoa</taxon>
        <taxon>Chlorarachniophyceae</taxon>
        <taxon>Lotharella</taxon>
    </lineage>
</organism>
<evidence type="ECO:0000256" key="3">
    <source>
        <dbReference type="ARBA" id="ARBA00022900"/>
    </source>
</evidence>
<dbReference type="EMBL" id="HBHP01029452">
    <property type="protein sequence ID" value="CAD9774174.1"/>
    <property type="molecule type" value="Transcribed_RNA"/>
</dbReference>
<dbReference type="AlphaFoldDB" id="A0A7S2U095"/>
<dbReference type="InterPro" id="IPR000864">
    <property type="entry name" value="Prot_inh_pot1"/>
</dbReference>
<dbReference type="GO" id="GO:0004867">
    <property type="term" value="F:serine-type endopeptidase inhibitor activity"/>
    <property type="evidence" value="ECO:0007669"/>
    <property type="project" value="UniProtKB-KW"/>
</dbReference>
<feature type="transmembrane region" description="Helical" evidence="4">
    <location>
        <begin position="12"/>
        <end position="33"/>
    </location>
</feature>
<protein>
    <submittedName>
        <fullName evidence="5">Uncharacterized protein</fullName>
    </submittedName>
</protein>
<evidence type="ECO:0000313" key="5">
    <source>
        <dbReference type="EMBL" id="CAD9774174.1"/>
    </source>
</evidence>
<dbReference type="PROSITE" id="PS00285">
    <property type="entry name" value="POTATO_INHIBITOR"/>
    <property type="match status" value="1"/>
</dbReference>
<evidence type="ECO:0000256" key="2">
    <source>
        <dbReference type="ARBA" id="ARBA00022690"/>
    </source>
</evidence>
<evidence type="ECO:0000256" key="1">
    <source>
        <dbReference type="ARBA" id="ARBA00008210"/>
    </source>
</evidence>
<reference evidence="5" key="1">
    <citation type="submission" date="2021-01" db="EMBL/GenBank/DDBJ databases">
        <authorList>
            <person name="Corre E."/>
            <person name="Pelletier E."/>
            <person name="Niang G."/>
            <person name="Scheremetjew M."/>
            <person name="Finn R."/>
            <person name="Kale V."/>
            <person name="Holt S."/>
            <person name="Cochrane G."/>
            <person name="Meng A."/>
            <person name="Brown T."/>
            <person name="Cohen L."/>
        </authorList>
    </citation>
    <scope>NUCLEOTIDE SEQUENCE</scope>
    <source>
        <strain evidence="5">CCMP622</strain>
    </source>
</reference>
<dbReference type="SUPFAM" id="SSF54654">
    <property type="entry name" value="CI-2 family of serine protease inhibitors"/>
    <property type="match status" value="1"/>
</dbReference>
<keyword evidence="4" id="KW-1133">Transmembrane helix</keyword>
<accession>A0A7S2U095</accession>
<keyword evidence="3" id="KW-0722">Serine protease inhibitor</keyword>
<sequence>MYSKYSSKARKGAFSFLQILTVAVVVGLLYVAFSRRPSSPPLSPSDIPEVPGKDHWPELVGVDAEKAVRIIKSERPDLKKVLSLPIGSMVTMDYRLDRVRVFVSERSGLNSVVAQAPRVG</sequence>
<gene>
    <name evidence="5" type="ORF">LSP00402_LOCUS18167</name>
</gene>
<keyword evidence="4" id="KW-0472">Membrane</keyword>
<name>A0A7S2U095_9EUKA</name>
<dbReference type="Gene3D" id="3.30.10.10">
    <property type="entry name" value="Trypsin Inhibitor V, subunit A"/>
    <property type="match status" value="1"/>
</dbReference>
<keyword evidence="4" id="KW-0812">Transmembrane</keyword>
<dbReference type="PANTHER" id="PTHR33091:SF29">
    <property type="entry name" value="SUBTILISIN INHIBITOR 1"/>
    <property type="match status" value="1"/>
</dbReference>
<dbReference type="PANTHER" id="PTHR33091">
    <property type="entry name" value="PROTEIN, PUTATIVE, EXPRESSED-RELATED"/>
    <property type="match status" value="1"/>
</dbReference>
<comment type="similarity">
    <text evidence="1">Belongs to the protease inhibitor I13 (potato type I serine protease inhibitor) family.</text>
</comment>
<evidence type="ECO:0000256" key="4">
    <source>
        <dbReference type="SAM" id="Phobius"/>
    </source>
</evidence>
<keyword evidence="2" id="KW-0646">Protease inhibitor</keyword>
<dbReference type="GO" id="GO:0009611">
    <property type="term" value="P:response to wounding"/>
    <property type="evidence" value="ECO:0007669"/>
    <property type="project" value="InterPro"/>
</dbReference>
<dbReference type="Pfam" id="PF00280">
    <property type="entry name" value="potato_inhibit"/>
    <property type="match status" value="1"/>
</dbReference>
<dbReference type="PRINTS" id="PR00292">
    <property type="entry name" value="POTATOINHBTR"/>
</dbReference>
<proteinExistence type="inferred from homology"/>